<reference evidence="3" key="1">
    <citation type="submission" date="2020-12" db="EMBL/GenBank/DDBJ databases">
        <title>Geomonas sp. Red875, isolated from river sediment.</title>
        <authorList>
            <person name="Xu Z."/>
            <person name="Zhang Z."/>
            <person name="Masuda Y."/>
            <person name="Itoh H."/>
            <person name="Senoo K."/>
        </authorList>
    </citation>
    <scope>NUCLEOTIDE SEQUENCE</scope>
    <source>
        <strain evidence="3">Red875</strain>
    </source>
</reference>
<accession>A0A8J7JJ13</accession>
<proteinExistence type="inferred from homology"/>
<dbReference type="Pfam" id="PF01206">
    <property type="entry name" value="TusA"/>
    <property type="match status" value="1"/>
</dbReference>
<dbReference type="Proteomes" id="UP000636888">
    <property type="component" value="Unassembled WGS sequence"/>
</dbReference>
<evidence type="ECO:0000313" key="4">
    <source>
        <dbReference type="Proteomes" id="UP000636888"/>
    </source>
</evidence>
<dbReference type="RefSeq" id="WP_199383319.1">
    <property type="nucleotide sequence ID" value="NZ_JAEMHM010000005.1"/>
</dbReference>
<gene>
    <name evidence="3" type="ORF">JFN93_07110</name>
</gene>
<dbReference type="CDD" id="cd00291">
    <property type="entry name" value="SirA_YedF_YeeD"/>
    <property type="match status" value="1"/>
</dbReference>
<dbReference type="InterPro" id="IPR001455">
    <property type="entry name" value="TusA-like"/>
</dbReference>
<comment type="similarity">
    <text evidence="1">Belongs to the sulfur carrier protein TusA family.</text>
</comment>
<dbReference type="SUPFAM" id="SSF64307">
    <property type="entry name" value="SirA-like"/>
    <property type="match status" value="1"/>
</dbReference>
<name>A0A8J7JJ13_9BACT</name>
<dbReference type="InterPro" id="IPR036868">
    <property type="entry name" value="TusA-like_sf"/>
</dbReference>
<evidence type="ECO:0000256" key="1">
    <source>
        <dbReference type="ARBA" id="ARBA00008984"/>
    </source>
</evidence>
<evidence type="ECO:0000313" key="3">
    <source>
        <dbReference type="EMBL" id="MBJ6724470.1"/>
    </source>
</evidence>
<comment type="caution">
    <text evidence="3">The sequence shown here is derived from an EMBL/GenBank/DDBJ whole genome shotgun (WGS) entry which is preliminary data.</text>
</comment>
<dbReference type="PANTHER" id="PTHR33279">
    <property type="entry name" value="SULFUR CARRIER PROTEIN YEDF-RELATED"/>
    <property type="match status" value="1"/>
</dbReference>
<organism evidence="3 4">
    <name type="scientific">Geomesophilobacter sediminis</name>
    <dbReference type="NCBI Taxonomy" id="2798584"/>
    <lineage>
        <taxon>Bacteria</taxon>
        <taxon>Pseudomonadati</taxon>
        <taxon>Thermodesulfobacteriota</taxon>
        <taxon>Desulfuromonadia</taxon>
        <taxon>Geobacterales</taxon>
        <taxon>Geobacteraceae</taxon>
        <taxon>Geomesophilobacter</taxon>
    </lineage>
</organism>
<dbReference type="AlphaFoldDB" id="A0A8J7JJ13"/>
<feature type="domain" description="UPF0033" evidence="2">
    <location>
        <begin position="4"/>
        <end position="66"/>
    </location>
</feature>
<dbReference type="EMBL" id="JAEMHM010000005">
    <property type="protein sequence ID" value="MBJ6724470.1"/>
    <property type="molecule type" value="Genomic_DNA"/>
</dbReference>
<protein>
    <submittedName>
        <fullName evidence="3">Sulfurtransferase TusA family protein</fullName>
    </submittedName>
</protein>
<dbReference type="Gene3D" id="3.30.110.40">
    <property type="entry name" value="TusA-like domain"/>
    <property type="match status" value="1"/>
</dbReference>
<dbReference type="PANTHER" id="PTHR33279:SF6">
    <property type="entry name" value="SULFUR CARRIER PROTEIN YEDF-RELATED"/>
    <property type="match status" value="1"/>
</dbReference>
<evidence type="ECO:0000259" key="2">
    <source>
        <dbReference type="Pfam" id="PF01206"/>
    </source>
</evidence>
<keyword evidence="4" id="KW-1185">Reference proteome</keyword>
<sequence length="73" mass="8352">MALHQLDARGLKCPQPTLKVTILAVKMQPSDILEVVADCPTFEKDVRDWCARTRKTLLWIKPEGTAKRCQIQF</sequence>